<proteinExistence type="predicted"/>
<gene>
    <name evidence="1" type="ORF">TSUD_140170</name>
</gene>
<dbReference type="EMBL" id="DF973209">
    <property type="protein sequence ID" value="GAU20117.1"/>
    <property type="molecule type" value="Genomic_DNA"/>
</dbReference>
<sequence>MTGKRRKIMPQWSEEDVLEHRNMQDHTDDNGRHQTEIMCGTQREQHLKAIASLF</sequence>
<dbReference type="Proteomes" id="UP000242715">
    <property type="component" value="Unassembled WGS sequence"/>
</dbReference>
<name>A0A2Z6MP62_TRISU</name>
<keyword evidence="2" id="KW-1185">Reference proteome</keyword>
<evidence type="ECO:0000313" key="1">
    <source>
        <dbReference type="EMBL" id="GAU20117.1"/>
    </source>
</evidence>
<evidence type="ECO:0000313" key="2">
    <source>
        <dbReference type="Proteomes" id="UP000242715"/>
    </source>
</evidence>
<accession>A0A2Z6MP62</accession>
<dbReference type="AlphaFoldDB" id="A0A2Z6MP62"/>
<reference evidence="2" key="1">
    <citation type="journal article" date="2017" name="Front. Plant Sci.">
        <title>Climate Clever Clovers: New Paradigm to Reduce the Environmental Footprint of Ruminants by Breeding Low Methanogenic Forages Utilizing Haplotype Variation.</title>
        <authorList>
            <person name="Kaur P."/>
            <person name="Appels R."/>
            <person name="Bayer P.E."/>
            <person name="Keeble-Gagnere G."/>
            <person name="Wang J."/>
            <person name="Hirakawa H."/>
            <person name="Shirasawa K."/>
            <person name="Vercoe P."/>
            <person name="Stefanova K."/>
            <person name="Durmic Z."/>
            <person name="Nichols P."/>
            <person name="Revell C."/>
            <person name="Isobe S.N."/>
            <person name="Edwards D."/>
            <person name="Erskine W."/>
        </authorList>
    </citation>
    <scope>NUCLEOTIDE SEQUENCE [LARGE SCALE GENOMIC DNA]</scope>
    <source>
        <strain evidence="2">cv. Daliak</strain>
    </source>
</reference>
<organism evidence="1 2">
    <name type="scientific">Trifolium subterraneum</name>
    <name type="common">Subterranean clover</name>
    <dbReference type="NCBI Taxonomy" id="3900"/>
    <lineage>
        <taxon>Eukaryota</taxon>
        <taxon>Viridiplantae</taxon>
        <taxon>Streptophyta</taxon>
        <taxon>Embryophyta</taxon>
        <taxon>Tracheophyta</taxon>
        <taxon>Spermatophyta</taxon>
        <taxon>Magnoliopsida</taxon>
        <taxon>eudicotyledons</taxon>
        <taxon>Gunneridae</taxon>
        <taxon>Pentapetalae</taxon>
        <taxon>rosids</taxon>
        <taxon>fabids</taxon>
        <taxon>Fabales</taxon>
        <taxon>Fabaceae</taxon>
        <taxon>Papilionoideae</taxon>
        <taxon>50 kb inversion clade</taxon>
        <taxon>NPAAA clade</taxon>
        <taxon>Hologalegina</taxon>
        <taxon>IRL clade</taxon>
        <taxon>Trifolieae</taxon>
        <taxon>Trifolium</taxon>
    </lineage>
</organism>
<protein>
    <submittedName>
        <fullName evidence="1">Uncharacterized protein</fullName>
    </submittedName>
</protein>